<protein>
    <submittedName>
        <fullName evidence="8">[LysW]-lysine hydrolase</fullName>
    </submittedName>
</protein>
<evidence type="ECO:0000256" key="3">
    <source>
        <dbReference type="ARBA" id="ARBA00022723"/>
    </source>
</evidence>
<dbReference type="GO" id="GO:0009085">
    <property type="term" value="P:lysine biosynthetic process"/>
    <property type="evidence" value="ECO:0007669"/>
    <property type="project" value="UniProtKB-KW"/>
</dbReference>
<evidence type="ECO:0000256" key="7">
    <source>
        <dbReference type="ARBA" id="ARBA00023285"/>
    </source>
</evidence>
<evidence type="ECO:0000313" key="8">
    <source>
        <dbReference type="EMBL" id="RFU85228.1"/>
    </source>
</evidence>
<dbReference type="GO" id="GO:0008270">
    <property type="term" value="F:zinc ion binding"/>
    <property type="evidence" value="ECO:0007669"/>
    <property type="project" value="InterPro"/>
</dbReference>
<dbReference type="InterPro" id="IPR050072">
    <property type="entry name" value="Peptidase_M20A"/>
</dbReference>
<dbReference type="OrthoDB" id="7055905at2"/>
<dbReference type="PANTHER" id="PTHR43808:SF28">
    <property type="entry name" value="[LYSW]-LYSINE_[LYSW]-ORNITHINE HYDROLASE"/>
    <property type="match status" value="1"/>
</dbReference>
<dbReference type="GO" id="GO:0050897">
    <property type="term" value="F:cobalt ion binding"/>
    <property type="evidence" value="ECO:0007669"/>
    <property type="project" value="InterPro"/>
</dbReference>
<dbReference type="InterPro" id="IPR010175">
    <property type="entry name" value="LysK"/>
</dbReference>
<evidence type="ECO:0000256" key="1">
    <source>
        <dbReference type="ARBA" id="ARBA00022490"/>
    </source>
</evidence>
<dbReference type="NCBIfam" id="TIGR01902">
    <property type="entry name" value="dapE-lys-deAc"/>
    <property type="match status" value="1"/>
</dbReference>
<dbReference type="SUPFAM" id="SSF53187">
    <property type="entry name" value="Zn-dependent exopeptidases"/>
    <property type="match status" value="1"/>
</dbReference>
<evidence type="ECO:0000256" key="2">
    <source>
        <dbReference type="ARBA" id="ARBA00022605"/>
    </source>
</evidence>
<dbReference type="HAMAP" id="MF_01120">
    <property type="entry name" value="LysK"/>
    <property type="match status" value="1"/>
</dbReference>
<keyword evidence="3" id="KW-0479">Metal-binding</keyword>
<dbReference type="PROSITE" id="PS00758">
    <property type="entry name" value="ARGE_DAPE_CPG2_1"/>
    <property type="match status" value="1"/>
</dbReference>
<dbReference type="NCBIfam" id="NF003367">
    <property type="entry name" value="PRK04443.1"/>
    <property type="match status" value="1"/>
</dbReference>
<accession>A0A372M2S6</accession>
<keyword evidence="7" id="KW-0170">Cobalt</keyword>
<name>A0A372M2S6_9ACTN</name>
<comment type="caution">
    <text evidence="8">The sequence shown here is derived from an EMBL/GenBank/DDBJ whole genome shotgun (WGS) entry which is preliminary data.</text>
</comment>
<dbReference type="InterPro" id="IPR002933">
    <property type="entry name" value="Peptidase_M20"/>
</dbReference>
<dbReference type="Pfam" id="PF01546">
    <property type="entry name" value="Peptidase_M20"/>
    <property type="match status" value="1"/>
</dbReference>
<organism evidence="8 9">
    <name type="scientific">Streptomyces triticagri</name>
    <dbReference type="NCBI Taxonomy" id="2293568"/>
    <lineage>
        <taxon>Bacteria</taxon>
        <taxon>Bacillati</taxon>
        <taxon>Actinomycetota</taxon>
        <taxon>Actinomycetes</taxon>
        <taxon>Kitasatosporales</taxon>
        <taxon>Streptomycetaceae</taxon>
        <taxon>Streptomyces</taxon>
    </lineage>
</organism>
<sequence>MARSPADPVALLTELVAEPSVSGAEGAAVHCLVRHLHRLGFAARVDEAGNAVGEIGDPDGPTVMLLGHIDTVPGDLPVLRRGELLYGRGTVDAKGPLAAMAVAASRAAARGVPARLLVVGAVDEEGLSRGARHLAGGPAPDAVVIGEPSGVDGVVLGYKGILRFRYDVTRPAVHTSSPEEKATEVAAEFWSALRDHLAGECSDGPYFEQVRPALVSWSGDIEHAELDISCRLPPGFDTDALLARLRRDARGGRITVVERTEAVRSPRSDPVARALTRAIRDHGLRPVPKVKLGSSDMNVVAPRWNVPVAAYGPGDAGLDHTDREHLDLRDYRRAIDVLTDALGLLAESLAAPVQAPAGAGRKTGVLR</sequence>
<dbReference type="Proteomes" id="UP000263094">
    <property type="component" value="Unassembled WGS sequence"/>
</dbReference>
<reference evidence="8 9" key="1">
    <citation type="submission" date="2018-08" db="EMBL/GenBank/DDBJ databases">
        <title>Isolation, diversity and antifungal activity of Actinobacteria from wheat.</title>
        <authorList>
            <person name="Han C."/>
        </authorList>
    </citation>
    <scope>NUCLEOTIDE SEQUENCE [LARGE SCALE GENOMIC DNA]</scope>
    <source>
        <strain evidence="8 9">NEAU-YY421</strain>
    </source>
</reference>
<gene>
    <name evidence="8" type="ORF">DY218_18595</name>
</gene>
<dbReference type="EMBL" id="QUAK01000100">
    <property type="protein sequence ID" value="RFU85228.1"/>
    <property type="molecule type" value="Genomic_DNA"/>
</dbReference>
<dbReference type="InterPro" id="IPR001261">
    <property type="entry name" value="ArgE/DapE_CS"/>
</dbReference>
<dbReference type="AlphaFoldDB" id="A0A372M2S6"/>
<dbReference type="Gene3D" id="3.40.630.10">
    <property type="entry name" value="Zn peptidases"/>
    <property type="match status" value="2"/>
</dbReference>
<keyword evidence="6" id="KW-0457">Lysine biosynthesis</keyword>
<evidence type="ECO:0000256" key="6">
    <source>
        <dbReference type="ARBA" id="ARBA00023154"/>
    </source>
</evidence>
<keyword evidence="2" id="KW-0028">Amino-acid biosynthesis</keyword>
<keyword evidence="5" id="KW-0862">Zinc</keyword>
<evidence type="ECO:0000256" key="4">
    <source>
        <dbReference type="ARBA" id="ARBA00022801"/>
    </source>
</evidence>
<proteinExistence type="inferred from homology"/>
<keyword evidence="1" id="KW-0963">Cytoplasm</keyword>
<keyword evidence="9" id="KW-1185">Reference proteome</keyword>
<keyword evidence="4 8" id="KW-0378">Hydrolase</keyword>
<evidence type="ECO:0000313" key="9">
    <source>
        <dbReference type="Proteomes" id="UP000263094"/>
    </source>
</evidence>
<dbReference type="PANTHER" id="PTHR43808">
    <property type="entry name" value="ACETYLORNITHINE DEACETYLASE"/>
    <property type="match status" value="1"/>
</dbReference>
<evidence type="ECO:0000256" key="5">
    <source>
        <dbReference type="ARBA" id="ARBA00022833"/>
    </source>
</evidence>
<dbReference type="GO" id="GO:0016811">
    <property type="term" value="F:hydrolase activity, acting on carbon-nitrogen (but not peptide) bonds, in linear amides"/>
    <property type="evidence" value="ECO:0007669"/>
    <property type="project" value="InterPro"/>
</dbReference>